<name>A0A8S5P2P2_9CAUD</name>
<reference evidence="1" key="1">
    <citation type="journal article" date="2021" name="Proc. Natl. Acad. Sci. U.S.A.">
        <title>A Catalog of Tens of Thousands of Viruses from Human Metagenomes Reveals Hidden Associations with Chronic Diseases.</title>
        <authorList>
            <person name="Tisza M.J."/>
            <person name="Buck C.B."/>
        </authorList>
    </citation>
    <scope>NUCLEOTIDE SEQUENCE</scope>
    <source>
        <strain evidence="1">Ct8Uw4</strain>
    </source>
</reference>
<accession>A0A8S5P2P2</accession>
<dbReference type="EMBL" id="BK015307">
    <property type="protein sequence ID" value="DAE00689.1"/>
    <property type="molecule type" value="Genomic_DNA"/>
</dbReference>
<evidence type="ECO:0000313" key="1">
    <source>
        <dbReference type="EMBL" id="DAE00689.1"/>
    </source>
</evidence>
<organism evidence="1">
    <name type="scientific">Myoviridae sp. ct8Uw4</name>
    <dbReference type="NCBI Taxonomy" id="2825040"/>
    <lineage>
        <taxon>Viruses</taxon>
        <taxon>Duplodnaviria</taxon>
        <taxon>Heunggongvirae</taxon>
        <taxon>Uroviricota</taxon>
        <taxon>Caudoviricetes</taxon>
    </lineage>
</organism>
<proteinExistence type="predicted"/>
<sequence>MEKAYMEEEHLNRLLEALAISKRLDELLKSVEEENNRLLRLAVAVIGESNRRELEGLMQ</sequence>
<protein>
    <submittedName>
        <fullName evidence="1">Uncharacterized protein</fullName>
    </submittedName>
</protein>